<gene>
    <name evidence="3" type="ORF">PCASD_25330</name>
</gene>
<evidence type="ECO:0000313" key="4">
    <source>
        <dbReference type="Proteomes" id="UP000235392"/>
    </source>
</evidence>
<feature type="region of interest" description="Disordered" evidence="1">
    <location>
        <begin position="109"/>
        <end position="251"/>
    </location>
</feature>
<organism evidence="3 4">
    <name type="scientific">Puccinia coronata f. sp. avenae</name>
    <dbReference type="NCBI Taxonomy" id="200324"/>
    <lineage>
        <taxon>Eukaryota</taxon>
        <taxon>Fungi</taxon>
        <taxon>Dikarya</taxon>
        <taxon>Basidiomycota</taxon>
        <taxon>Pucciniomycotina</taxon>
        <taxon>Pucciniomycetes</taxon>
        <taxon>Pucciniales</taxon>
        <taxon>Pucciniaceae</taxon>
        <taxon>Puccinia</taxon>
    </lineage>
</organism>
<name>A0A2N5TJJ3_9BASI</name>
<feature type="compositionally biased region" description="Polar residues" evidence="1">
    <location>
        <begin position="161"/>
        <end position="178"/>
    </location>
</feature>
<evidence type="ECO:0000256" key="1">
    <source>
        <dbReference type="SAM" id="MobiDB-lite"/>
    </source>
</evidence>
<feature type="compositionally biased region" description="Polar residues" evidence="1">
    <location>
        <begin position="200"/>
        <end position="211"/>
    </location>
</feature>
<sequence>MPRIKKAQESSSTSNSRNALLIVLLLLVNTCSARPVLQSGSPIQISLSKRSLLGVSKTIGYSESFKGTEEAGLTVAKNAKKVTPKSASKLHANGPQVSNKNFEKNAKELSASTAAPTGKEPPKTGTGIDAFNQKGKPGEKLKAEQLRQENLNAGEVLKAKQQFSKGKTPKSATGGEQQLKSEKPKPANKNSEKGAKNPKKTNPTPVSNNLRNRPEIASEERVRKLIQESVDNPNRVQSGVLTEKNPNNLGG</sequence>
<evidence type="ECO:0000313" key="3">
    <source>
        <dbReference type="EMBL" id="PLW25666.1"/>
    </source>
</evidence>
<dbReference type="Proteomes" id="UP000235392">
    <property type="component" value="Unassembled WGS sequence"/>
</dbReference>
<protein>
    <submittedName>
        <fullName evidence="3">Uncharacterized protein</fullName>
    </submittedName>
</protein>
<evidence type="ECO:0000256" key="2">
    <source>
        <dbReference type="SAM" id="SignalP"/>
    </source>
</evidence>
<accession>A0A2N5TJJ3</accession>
<comment type="caution">
    <text evidence="3">The sequence shown here is derived from an EMBL/GenBank/DDBJ whole genome shotgun (WGS) entry which is preliminary data.</text>
</comment>
<feature type="compositionally biased region" description="Basic and acidic residues" evidence="1">
    <location>
        <begin position="212"/>
        <end position="226"/>
    </location>
</feature>
<feature type="chain" id="PRO_5014788609" evidence="2">
    <location>
        <begin position="34"/>
        <end position="251"/>
    </location>
</feature>
<feature type="compositionally biased region" description="Polar residues" evidence="1">
    <location>
        <begin position="229"/>
        <end position="251"/>
    </location>
</feature>
<feature type="compositionally biased region" description="Basic and acidic residues" evidence="1">
    <location>
        <begin position="136"/>
        <end position="147"/>
    </location>
</feature>
<proteinExistence type="predicted"/>
<dbReference type="EMBL" id="PGCI01000519">
    <property type="protein sequence ID" value="PLW25666.1"/>
    <property type="molecule type" value="Genomic_DNA"/>
</dbReference>
<feature type="compositionally biased region" description="Basic and acidic residues" evidence="1">
    <location>
        <begin position="179"/>
        <end position="195"/>
    </location>
</feature>
<reference evidence="3 4" key="1">
    <citation type="submission" date="2017-11" db="EMBL/GenBank/DDBJ databases">
        <title>De novo assembly and phasing of dikaryotic genomes from two isolates of Puccinia coronata f. sp. avenae, the causal agent of oat crown rust.</title>
        <authorList>
            <person name="Miller M.E."/>
            <person name="Zhang Y."/>
            <person name="Omidvar V."/>
            <person name="Sperschneider J."/>
            <person name="Schwessinger B."/>
            <person name="Raley C."/>
            <person name="Palmer J.M."/>
            <person name="Garnica D."/>
            <person name="Upadhyaya N."/>
            <person name="Rathjen J."/>
            <person name="Taylor J.M."/>
            <person name="Park R.F."/>
            <person name="Dodds P.N."/>
            <person name="Hirsch C.D."/>
            <person name="Kianian S.F."/>
            <person name="Figueroa M."/>
        </authorList>
    </citation>
    <scope>NUCLEOTIDE SEQUENCE [LARGE SCALE GENOMIC DNA]</scope>
    <source>
        <strain evidence="3">12SD80</strain>
    </source>
</reference>
<dbReference type="AlphaFoldDB" id="A0A2N5TJJ3"/>
<keyword evidence="2" id="KW-0732">Signal</keyword>
<feature type="signal peptide" evidence="2">
    <location>
        <begin position="1"/>
        <end position="33"/>
    </location>
</feature>